<feature type="domain" description="C-JID" evidence="4">
    <location>
        <begin position="332"/>
        <end position="473"/>
    </location>
</feature>
<dbReference type="EMBL" id="JAUESC010000384">
    <property type="protein sequence ID" value="KAK0580645.1"/>
    <property type="molecule type" value="Genomic_DNA"/>
</dbReference>
<feature type="transmembrane region" description="Helical" evidence="3">
    <location>
        <begin position="527"/>
        <end position="553"/>
    </location>
</feature>
<dbReference type="Proteomes" id="UP001168877">
    <property type="component" value="Unassembled WGS sequence"/>
</dbReference>
<evidence type="ECO:0000256" key="3">
    <source>
        <dbReference type="SAM" id="Phobius"/>
    </source>
</evidence>
<gene>
    <name evidence="6" type="ORF">LWI29_004615</name>
</gene>
<dbReference type="InterPro" id="IPR045344">
    <property type="entry name" value="C-JID"/>
</dbReference>
<organism evidence="6 7">
    <name type="scientific">Acer saccharum</name>
    <name type="common">Sugar maple</name>
    <dbReference type="NCBI Taxonomy" id="4024"/>
    <lineage>
        <taxon>Eukaryota</taxon>
        <taxon>Viridiplantae</taxon>
        <taxon>Streptophyta</taxon>
        <taxon>Embryophyta</taxon>
        <taxon>Tracheophyta</taxon>
        <taxon>Spermatophyta</taxon>
        <taxon>Magnoliopsida</taxon>
        <taxon>eudicotyledons</taxon>
        <taxon>Gunneridae</taxon>
        <taxon>Pentapetalae</taxon>
        <taxon>rosids</taxon>
        <taxon>malvids</taxon>
        <taxon>Sapindales</taxon>
        <taxon>Sapindaceae</taxon>
        <taxon>Hippocastanoideae</taxon>
        <taxon>Acereae</taxon>
        <taxon>Acer</taxon>
    </lineage>
</organism>
<keyword evidence="7" id="KW-1185">Reference proteome</keyword>
<name>A0AA39VHJ0_ACESA</name>
<evidence type="ECO:0000259" key="4">
    <source>
        <dbReference type="Pfam" id="PF20160"/>
    </source>
</evidence>
<protein>
    <submittedName>
        <fullName evidence="6">Uncharacterized protein</fullName>
    </submittedName>
</protein>
<dbReference type="SUPFAM" id="SSF52058">
    <property type="entry name" value="L domain-like"/>
    <property type="match status" value="1"/>
</dbReference>
<evidence type="ECO:0000313" key="6">
    <source>
        <dbReference type="EMBL" id="KAK0580645.1"/>
    </source>
</evidence>
<dbReference type="Gene3D" id="3.80.10.10">
    <property type="entry name" value="Ribonuclease Inhibitor"/>
    <property type="match status" value="2"/>
</dbReference>
<evidence type="ECO:0000259" key="5">
    <source>
        <dbReference type="Pfam" id="PF23598"/>
    </source>
</evidence>
<evidence type="ECO:0000256" key="2">
    <source>
        <dbReference type="ARBA" id="ARBA00022737"/>
    </source>
</evidence>
<evidence type="ECO:0000256" key="1">
    <source>
        <dbReference type="ARBA" id="ARBA00022614"/>
    </source>
</evidence>
<dbReference type="InterPro" id="IPR003591">
    <property type="entry name" value="Leu-rich_rpt_typical-subtyp"/>
</dbReference>
<dbReference type="InterPro" id="IPR055414">
    <property type="entry name" value="LRR_R13L4/SHOC2-like"/>
</dbReference>
<reference evidence="6" key="2">
    <citation type="submission" date="2023-06" db="EMBL/GenBank/DDBJ databases">
        <authorList>
            <person name="Swenson N.G."/>
            <person name="Wegrzyn J.L."/>
            <person name="Mcevoy S.L."/>
        </authorList>
    </citation>
    <scope>NUCLEOTIDE SEQUENCE</scope>
    <source>
        <strain evidence="6">NS2018</strain>
        <tissue evidence="6">Leaf</tissue>
    </source>
</reference>
<dbReference type="Pfam" id="PF20160">
    <property type="entry name" value="C-JID"/>
    <property type="match status" value="1"/>
</dbReference>
<dbReference type="PANTHER" id="PTHR45752">
    <property type="entry name" value="LEUCINE-RICH REPEAT-CONTAINING"/>
    <property type="match status" value="1"/>
</dbReference>
<feature type="domain" description="Disease resistance R13L4/SHOC-2-like LRR" evidence="5">
    <location>
        <begin position="4"/>
        <end position="98"/>
    </location>
</feature>
<keyword evidence="2" id="KW-0677">Repeat</keyword>
<keyword evidence="3" id="KW-0812">Transmembrane</keyword>
<dbReference type="InterPro" id="IPR001611">
    <property type="entry name" value="Leu-rich_rpt"/>
</dbReference>
<comment type="caution">
    <text evidence="6">The sequence shown here is derived from an EMBL/GenBank/DDBJ whole genome shotgun (WGS) entry which is preliminary data.</text>
</comment>
<evidence type="ECO:0000313" key="7">
    <source>
        <dbReference type="Proteomes" id="UP001168877"/>
    </source>
</evidence>
<reference evidence="6" key="1">
    <citation type="journal article" date="2022" name="Plant J.">
        <title>Strategies of tolerance reflected in two North American maple genomes.</title>
        <authorList>
            <person name="McEvoy S.L."/>
            <person name="Sezen U.U."/>
            <person name="Trouern-Trend A."/>
            <person name="McMahon S.M."/>
            <person name="Schaberg P.G."/>
            <person name="Yang J."/>
            <person name="Wegrzyn J.L."/>
            <person name="Swenson N.G."/>
        </authorList>
    </citation>
    <scope>NUCLEOTIDE SEQUENCE</scope>
    <source>
        <strain evidence="6">NS2018</strain>
    </source>
</reference>
<dbReference type="AlphaFoldDB" id="A0AA39VHJ0"/>
<sequence length="582" mass="65839">MERLETLDLSGTAIKELPFSIEHLIGLLELFLRGCKNLETLPSSISNLASLIKLDLSDCSKLAKLPVNMGNLKSLENLSVGRGVESQLPSSTRSLRSLIGCLAFRPSSGLSFSLEVLRLNNCNLTEIPEDIGCLSSLKTLELCMNDFESLPKSIKQLSKLEKLLLNDCNMLRSVTVLPGLSFSLEDLCLNNCNLTEIPEDIGCLSSLKTLELCRNDFESLPTSIKQLSKLQKLLLNDCNMLQSVTVLPVNLFVFEAMNCKQLQSLPNTSEFAEFITSERNTWRNTLLTDFMFTNSPKLNEKAFSNVFAESLQIIKRRATKYQKAVRVSICYPGSKIPEWFCYQSHTSSVNIQLSPQNRSNRKFLGLALCAVIAFEGYCNTEGYYPWVPYVCCFQTDCGDRVTYNGELTFHVNRYYKDSIFINSDHVILGYHEYSHGKLSMDDLASLKVMFKAPEVSSPSWRLKYCGVCPIYAEPEIIQTSISNEKFDSTNQDLVPDPKTIPERKLTLFINNKVVPFYRISRDKVGLWLFYCWIFLVCLFCGLCVFGMLVFLVLQLSARCETYLSSHVQNMLGTKQDDIHCSK</sequence>
<accession>A0AA39VHJ0</accession>
<dbReference type="Pfam" id="PF23598">
    <property type="entry name" value="LRR_14"/>
    <property type="match status" value="1"/>
</dbReference>
<proteinExistence type="predicted"/>
<keyword evidence="3" id="KW-1133">Transmembrane helix</keyword>
<keyword evidence="3" id="KW-0472">Membrane</keyword>
<dbReference type="Pfam" id="PF00560">
    <property type="entry name" value="LRR_1"/>
    <property type="match status" value="2"/>
</dbReference>
<dbReference type="SMART" id="SM00369">
    <property type="entry name" value="LRR_TYP"/>
    <property type="match status" value="6"/>
</dbReference>
<dbReference type="PANTHER" id="PTHR45752:SF195">
    <property type="entry name" value="LEUCINE-RICH REPEAT (LRR) FAMILY PROTEIN-RELATED"/>
    <property type="match status" value="1"/>
</dbReference>
<keyword evidence="1" id="KW-0433">Leucine-rich repeat</keyword>
<dbReference type="InterPro" id="IPR050715">
    <property type="entry name" value="LRR-SigEffector_domain"/>
</dbReference>
<dbReference type="InterPro" id="IPR032675">
    <property type="entry name" value="LRR_dom_sf"/>
</dbReference>